<proteinExistence type="predicted"/>
<organism evidence="1 2">
    <name type="scientific">Datura stramonium</name>
    <name type="common">Jimsonweed</name>
    <name type="synonym">Common thornapple</name>
    <dbReference type="NCBI Taxonomy" id="4076"/>
    <lineage>
        <taxon>Eukaryota</taxon>
        <taxon>Viridiplantae</taxon>
        <taxon>Streptophyta</taxon>
        <taxon>Embryophyta</taxon>
        <taxon>Tracheophyta</taxon>
        <taxon>Spermatophyta</taxon>
        <taxon>Magnoliopsida</taxon>
        <taxon>eudicotyledons</taxon>
        <taxon>Gunneridae</taxon>
        <taxon>Pentapetalae</taxon>
        <taxon>asterids</taxon>
        <taxon>lamiids</taxon>
        <taxon>Solanales</taxon>
        <taxon>Solanaceae</taxon>
        <taxon>Solanoideae</taxon>
        <taxon>Datureae</taxon>
        <taxon>Datura</taxon>
    </lineage>
</organism>
<evidence type="ECO:0000313" key="2">
    <source>
        <dbReference type="Proteomes" id="UP000823775"/>
    </source>
</evidence>
<sequence length="88" mass="10504">MWIHHKEEGFRFCYQNHTLPQPYPASFGTMDSSSKMKELQHKHMVSGHIDILLPYPLIQYIQMHLYTIPLRLYTTTSVVSFEYRMIEA</sequence>
<keyword evidence="2" id="KW-1185">Reference proteome</keyword>
<name>A0ABS8T755_DATST</name>
<dbReference type="Proteomes" id="UP000823775">
    <property type="component" value="Unassembled WGS sequence"/>
</dbReference>
<comment type="caution">
    <text evidence="1">The sequence shown here is derived from an EMBL/GenBank/DDBJ whole genome shotgun (WGS) entry which is preliminary data.</text>
</comment>
<reference evidence="1 2" key="1">
    <citation type="journal article" date="2021" name="BMC Genomics">
        <title>Datura genome reveals duplications of psychoactive alkaloid biosynthetic genes and high mutation rate following tissue culture.</title>
        <authorList>
            <person name="Rajewski A."/>
            <person name="Carter-House D."/>
            <person name="Stajich J."/>
            <person name="Litt A."/>
        </authorList>
    </citation>
    <scope>NUCLEOTIDE SEQUENCE [LARGE SCALE GENOMIC DNA]</scope>
    <source>
        <strain evidence="1">AR-01</strain>
    </source>
</reference>
<gene>
    <name evidence="1" type="ORF">HAX54_004064</name>
</gene>
<accession>A0ABS8T755</accession>
<dbReference type="EMBL" id="JACEIK010001183">
    <property type="protein sequence ID" value="MCD7466958.1"/>
    <property type="molecule type" value="Genomic_DNA"/>
</dbReference>
<evidence type="ECO:0000313" key="1">
    <source>
        <dbReference type="EMBL" id="MCD7466958.1"/>
    </source>
</evidence>
<protein>
    <submittedName>
        <fullName evidence="1">Uncharacterized protein</fullName>
    </submittedName>
</protein>